<sequence>MEKLEHIGVAVKNIEQANKLFAALLGREHYKIEEVASEGVRTSFFELSGVKIELLEATREDSPIAKFIEKRGEGIHHLAFEVKNIEEGIKNYQAKGFELINPVPKKGADNKRICFLHPKSTQGVLVELCEEIKDASTK</sequence>
<feature type="domain" description="VOC" evidence="3">
    <location>
        <begin position="3"/>
        <end position="131"/>
    </location>
</feature>
<dbReference type="InterPro" id="IPR037523">
    <property type="entry name" value="VOC_core"/>
</dbReference>
<dbReference type="EMBL" id="JBHTKA010000008">
    <property type="protein sequence ID" value="MFD1001777.1"/>
    <property type="molecule type" value="Genomic_DNA"/>
</dbReference>
<keyword evidence="4" id="KW-0413">Isomerase</keyword>
<dbReference type="SUPFAM" id="SSF54593">
    <property type="entry name" value="Glyoxalase/Bleomycin resistance protein/Dihydroxybiphenyl dioxygenase"/>
    <property type="match status" value="1"/>
</dbReference>
<evidence type="ECO:0000313" key="4">
    <source>
        <dbReference type="EMBL" id="MFD1001777.1"/>
    </source>
</evidence>
<proteinExistence type="inferred from homology"/>
<dbReference type="InterPro" id="IPR051785">
    <property type="entry name" value="MMCE/EMCE_epimerase"/>
</dbReference>
<dbReference type="Pfam" id="PF13669">
    <property type="entry name" value="Glyoxalase_4"/>
    <property type="match status" value="1"/>
</dbReference>
<keyword evidence="5" id="KW-1185">Reference proteome</keyword>
<dbReference type="PANTHER" id="PTHR43048">
    <property type="entry name" value="METHYLMALONYL-COA EPIMERASE"/>
    <property type="match status" value="1"/>
</dbReference>
<keyword evidence="2" id="KW-0479">Metal-binding</keyword>
<dbReference type="Gene3D" id="3.10.180.10">
    <property type="entry name" value="2,3-Dihydroxybiphenyl 1,2-Dioxygenase, domain 1"/>
    <property type="match status" value="1"/>
</dbReference>
<dbReference type="PANTHER" id="PTHR43048:SF3">
    <property type="entry name" value="METHYLMALONYL-COA EPIMERASE, MITOCHONDRIAL"/>
    <property type="match status" value="1"/>
</dbReference>
<comment type="similarity">
    <text evidence="1">Belongs to the methylmalonyl-CoA epimerase family.</text>
</comment>
<evidence type="ECO:0000259" key="3">
    <source>
        <dbReference type="PROSITE" id="PS51819"/>
    </source>
</evidence>
<evidence type="ECO:0000313" key="5">
    <source>
        <dbReference type="Proteomes" id="UP001597112"/>
    </source>
</evidence>
<gene>
    <name evidence="4" type="primary">mce</name>
    <name evidence="4" type="ORF">ACFQ21_20805</name>
</gene>
<comment type="caution">
    <text evidence="4">The sequence shown here is derived from an EMBL/GenBank/DDBJ whole genome shotgun (WGS) entry which is preliminary data.</text>
</comment>
<evidence type="ECO:0000256" key="2">
    <source>
        <dbReference type="ARBA" id="ARBA00022723"/>
    </source>
</evidence>
<dbReference type="RefSeq" id="WP_377582114.1">
    <property type="nucleotide sequence ID" value="NZ_JBHTKA010000008.1"/>
</dbReference>
<dbReference type="PROSITE" id="PS51819">
    <property type="entry name" value="VOC"/>
    <property type="match status" value="1"/>
</dbReference>
<name>A0ABW3K6B4_9BACT</name>
<dbReference type="InterPro" id="IPR029068">
    <property type="entry name" value="Glyas_Bleomycin-R_OHBP_Dase"/>
</dbReference>
<dbReference type="EC" id="5.1.99.1" evidence="4"/>
<organism evidence="4 5">
    <name type="scientific">Ohtaekwangia kribbensis</name>
    <dbReference type="NCBI Taxonomy" id="688913"/>
    <lineage>
        <taxon>Bacteria</taxon>
        <taxon>Pseudomonadati</taxon>
        <taxon>Bacteroidota</taxon>
        <taxon>Cytophagia</taxon>
        <taxon>Cytophagales</taxon>
        <taxon>Fulvivirgaceae</taxon>
        <taxon>Ohtaekwangia</taxon>
    </lineage>
</organism>
<dbReference type="CDD" id="cd07249">
    <property type="entry name" value="MMCE"/>
    <property type="match status" value="1"/>
</dbReference>
<reference evidence="5" key="1">
    <citation type="journal article" date="2019" name="Int. J. Syst. Evol. Microbiol.">
        <title>The Global Catalogue of Microorganisms (GCM) 10K type strain sequencing project: providing services to taxonomists for standard genome sequencing and annotation.</title>
        <authorList>
            <consortium name="The Broad Institute Genomics Platform"/>
            <consortium name="The Broad Institute Genome Sequencing Center for Infectious Disease"/>
            <person name="Wu L."/>
            <person name="Ma J."/>
        </authorList>
    </citation>
    <scope>NUCLEOTIDE SEQUENCE [LARGE SCALE GENOMIC DNA]</scope>
    <source>
        <strain evidence="5">CCUG 58938</strain>
    </source>
</reference>
<dbReference type="GO" id="GO:0004493">
    <property type="term" value="F:methylmalonyl-CoA epimerase activity"/>
    <property type="evidence" value="ECO:0007669"/>
    <property type="project" value="UniProtKB-EC"/>
</dbReference>
<protein>
    <submittedName>
        <fullName evidence="4">Methylmalonyl-CoA epimerase</fullName>
        <ecNumber evidence="4">5.1.99.1</ecNumber>
    </submittedName>
</protein>
<dbReference type="InterPro" id="IPR017515">
    <property type="entry name" value="MeMalonyl-CoA_epimerase"/>
</dbReference>
<dbReference type="NCBIfam" id="TIGR03081">
    <property type="entry name" value="metmalonyl_epim"/>
    <property type="match status" value="1"/>
</dbReference>
<accession>A0ABW3K6B4</accession>
<dbReference type="Proteomes" id="UP001597112">
    <property type="component" value="Unassembled WGS sequence"/>
</dbReference>
<evidence type="ECO:0000256" key="1">
    <source>
        <dbReference type="ARBA" id="ARBA00009308"/>
    </source>
</evidence>